<evidence type="ECO:0000259" key="9">
    <source>
        <dbReference type="PROSITE" id="PS50280"/>
    </source>
</evidence>
<keyword evidence="4" id="KW-0489">Methyltransferase</keyword>
<feature type="domain" description="SET" evidence="9">
    <location>
        <begin position="135"/>
        <end position="263"/>
    </location>
</feature>
<feature type="non-terminal residue" evidence="10">
    <location>
        <position position="1"/>
    </location>
</feature>
<evidence type="ECO:0000313" key="11">
    <source>
        <dbReference type="Proteomes" id="UP000799770"/>
    </source>
</evidence>
<dbReference type="InterPro" id="IPR050777">
    <property type="entry name" value="SET2_Histone-Lys_MeTrsfase"/>
</dbReference>
<evidence type="ECO:0000256" key="1">
    <source>
        <dbReference type="ARBA" id="ARBA00004123"/>
    </source>
</evidence>
<keyword evidence="6" id="KW-0949">S-adenosyl-L-methionine</keyword>
<name>A0A6A5Z8V7_9PLEO</name>
<reference evidence="10" key="1">
    <citation type="journal article" date="2020" name="Stud. Mycol.">
        <title>101 Dothideomycetes genomes: a test case for predicting lifestyles and emergence of pathogens.</title>
        <authorList>
            <person name="Haridas S."/>
            <person name="Albert R."/>
            <person name="Binder M."/>
            <person name="Bloem J."/>
            <person name="Labutti K."/>
            <person name="Salamov A."/>
            <person name="Andreopoulos B."/>
            <person name="Baker S."/>
            <person name="Barry K."/>
            <person name="Bills G."/>
            <person name="Bluhm B."/>
            <person name="Cannon C."/>
            <person name="Castanera R."/>
            <person name="Culley D."/>
            <person name="Daum C."/>
            <person name="Ezra D."/>
            <person name="Gonzalez J."/>
            <person name="Henrissat B."/>
            <person name="Kuo A."/>
            <person name="Liang C."/>
            <person name="Lipzen A."/>
            <person name="Lutzoni F."/>
            <person name="Magnuson J."/>
            <person name="Mondo S."/>
            <person name="Nolan M."/>
            <person name="Ohm R."/>
            <person name="Pangilinan J."/>
            <person name="Park H.-J."/>
            <person name="Ramirez L."/>
            <person name="Alfaro M."/>
            <person name="Sun H."/>
            <person name="Tritt A."/>
            <person name="Yoshinaga Y."/>
            <person name="Zwiers L.-H."/>
            <person name="Turgeon B."/>
            <person name="Goodwin S."/>
            <person name="Spatafora J."/>
            <person name="Crous P."/>
            <person name="Grigoriev I."/>
        </authorList>
    </citation>
    <scope>NUCLEOTIDE SEQUENCE</scope>
    <source>
        <strain evidence="10">CBS 627.86</strain>
    </source>
</reference>
<evidence type="ECO:0000256" key="4">
    <source>
        <dbReference type="ARBA" id="ARBA00022603"/>
    </source>
</evidence>
<keyword evidence="7" id="KW-0539">Nucleus</keyword>
<protein>
    <recommendedName>
        <fullName evidence="9">SET domain-containing protein</fullName>
    </recommendedName>
</protein>
<evidence type="ECO:0000256" key="8">
    <source>
        <dbReference type="SAM" id="MobiDB-lite"/>
    </source>
</evidence>
<evidence type="ECO:0000256" key="3">
    <source>
        <dbReference type="ARBA" id="ARBA00022454"/>
    </source>
</evidence>
<dbReference type="AlphaFoldDB" id="A0A6A5Z8V7"/>
<gene>
    <name evidence="10" type="ORF">BDV96DRAFT_460006</name>
</gene>
<dbReference type="Proteomes" id="UP000799770">
    <property type="component" value="Unassembled WGS sequence"/>
</dbReference>
<comment type="subcellular location">
    <subcellularLocation>
        <location evidence="2">Chromosome</location>
    </subcellularLocation>
    <subcellularLocation>
        <location evidence="1">Nucleus</location>
    </subcellularLocation>
</comment>
<dbReference type="PROSITE" id="PS50280">
    <property type="entry name" value="SET"/>
    <property type="match status" value="1"/>
</dbReference>
<dbReference type="EMBL" id="ML977324">
    <property type="protein sequence ID" value="KAF2114828.1"/>
    <property type="molecule type" value="Genomic_DNA"/>
</dbReference>
<dbReference type="GO" id="GO:0008168">
    <property type="term" value="F:methyltransferase activity"/>
    <property type="evidence" value="ECO:0007669"/>
    <property type="project" value="UniProtKB-KW"/>
</dbReference>
<feature type="non-terminal residue" evidence="10">
    <location>
        <position position="290"/>
    </location>
</feature>
<evidence type="ECO:0000313" key="10">
    <source>
        <dbReference type="EMBL" id="KAF2114828.1"/>
    </source>
</evidence>
<feature type="region of interest" description="Disordered" evidence="8">
    <location>
        <begin position="1"/>
        <end position="23"/>
    </location>
</feature>
<dbReference type="InterPro" id="IPR001214">
    <property type="entry name" value="SET_dom"/>
</dbReference>
<dbReference type="GO" id="GO:0005694">
    <property type="term" value="C:chromosome"/>
    <property type="evidence" value="ECO:0007669"/>
    <property type="project" value="UniProtKB-SubCell"/>
</dbReference>
<evidence type="ECO:0000256" key="6">
    <source>
        <dbReference type="ARBA" id="ARBA00022691"/>
    </source>
</evidence>
<keyword evidence="5" id="KW-0808">Transferase</keyword>
<evidence type="ECO:0000256" key="2">
    <source>
        <dbReference type="ARBA" id="ARBA00004286"/>
    </source>
</evidence>
<keyword evidence="3" id="KW-0158">Chromosome</keyword>
<accession>A0A6A5Z8V7</accession>
<dbReference type="Gene3D" id="2.170.270.10">
    <property type="entry name" value="SET domain"/>
    <property type="match status" value="1"/>
</dbReference>
<evidence type="ECO:0000256" key="5">
    <source>
        <dbReference type="ARBA" id="ARBA00022679"/>
    </source>
</evidence>
<dbReference type="GO" id="GO:0032259">
    <property type="term" value="P:methylation"/>
    <property type="evidence" value="ECO:0007669"/>
    <property type="project" value="UniProtKB-KW"/>
</dbReference>
<organism evidence="10 11">
    <name type="scientific">Lophiotrema nucula</name>
    <dbReference type="NCBI Taxonomy" id="690887"/>
    <lineage>
        <taxon>Eukaryota</taxon>
        <taxon>Fungi</taxon>
        <taxon>Dikarya</taxon>
        <taxon>Ascomycota</taxon>
        <taxon>Pezizomycotina</taxon>
        <taxon>Dothideomycetes</taxon>
        <taxon>Pleosporomycetidae</taxon>
        <taxon>Pleosporales</taxon>
        <taxon>Lophiotremataceae</taxon>
        <taxon>Lophiotrema</taxon>
    </lineage>
</organism>
<dbReference type="SUPFAM" id="SSF82199">
    <property type="entry name" value="SET domain"/>
    <property type="match status" value="1"/>
</dbReference>
<dbReference type="GO" id="GO:0005634">
    <property type="term" value="C:nucleus"/>
    <property type="evidence" value="ECO:0007669"/>
    <property type="project" value="UniProtKB-SubCell"/>
</dbReference>
<dbReference type="Pfam" id="PF00856">
    <property type="entry name" value="SET"/>
    <property type="match status" value="1"/>
</dbReference>
<dbReference type="SMART" id="SM00317">
    <property type="entry name" value="SET"/>
    <property type="match status" value="1"/>
</dbReference>
<dbReference type="InterPro" id="IPR046341">
    <property type="entry name" value="SET_dom_sf"/>
</dbReference>
<evidence type="ECO:0000256" key="7">
    <source>
        <dbReference type="ARBA" id="ARBA00023242"/>
    </source>
</evidence>
<dbReference type="OrthoDB" id="308383at2759"/>
<sequence length="290" mass="32774">SQAAAPAGIRKTKRKVPRANKSAPSTLDRHFWYTSSDGVVRIAPIADQPDTAIQQVNTYYFNPDLFIDQPYPQSLEPGHRWPPVNISDIVQPPRYKHTGFDVCVGDQCYTSISCRDFICKHSLEDWEAATNDWEKHFELRQTRSRGIGVYTKSSFKTGDVLGWYAGEVKPVNEYGGDDYGNDYLMELEIGEIPESSSRLGSEYEPTNHVIIDSKNIGNWTRFINHSCEPYASFVIRRIGDTRIMSVEAIDDIPAGAELTVNYGPDYYGLETKKVCRCGTPSCVGKRRKKK</sequence>
<dbReference type="PANTHER" id="PTHR22884">
    <property type="entry name" value="SET DOMAIN PROTEINS"/>
    <property type="match status" value="1"/>
</dbReference>
<proteinExistence type="predicted"/>
<keyword evidence="11" id="KW-1185">Reference proteome</keyword>